<sequence>MYSDFELPYSLLKEIEKSPDSRASWMREINLQTPSGAATDLEQLTDVVADFSLKDLAMENQVSNSYRYTPIGRLKIGKMFLNELPTATVLLLHWKILSAQSVIWRAITAI</sequence>
<dbReference type="AlphaFoldDB" id="A0A336N6G7"/>
<gene>
    <name evidence="1" type="ORF">NCTC5908_01281</name>
</gene>
<accession>A0A336N6G7</accession>
<name>A0A336N6G7_AGGAP</name>
<dbReference type="EMBL" id="UFSP01000002">
    <property type="protein sequence ID" value="SSZ29480.1"/>
    <property type="molecule type" value="Genomic_DNA"/>
</dbReference>
<organism evidence="1 2">
    <name type="scientific">Aggregatibacter aphrophilus</name>
    <name type="common">Haemophilus aphrophilus</name>
    <dbReference type="NCBI Taxonomy" id="732"/>
    <lineage>
        <taxon>Bacteria</taxon>
        <taxon>Pseudomonadati</taxon>
        <taxon>Pseudomonadota</taxon>
        <taxon>Gammaproteobacteria</taxon>
        <taxon>Pasteurellales</taxon>
        <taxon>Pasteurellaceae</taxon>
        <taxon>Aggregatibacter</taxon>
    </lineage>
</organism>
<evidence type="ECO:0000313" key="2">
    <source>
        <dbReference type="Proteomes" id="UP000253728"/>
    </source>
</evidence>
<dbReference type="Proteomes" id="UP000253728">
    <property type="component" value="Unassembled WGS sequence"/>
</dbReference>
<reference evidence="1 2" key="1">
    <citation type="submission" date="2018-06" db="EMBL/GenBank/DDBJ databases">
        <authorList>
            <consortium name="Pathogen Informatics"/>
            <person name="Doyle S."/>
        </authorList>
    </citation>
    <scope>NUCLEOTIDE SEQUENCE [LARGE SCALE GENOMIC DNA]</scope>
    <source>
        <strain evidence="1 2">NCTC5908</strain>
    </source>
</reference>
<protein>
    <submittedName>
        <fullName evidence="1">Uncharacterized protein</fullName>
    </submittedName>
</protein>
<proteinExistence type="predicted"/>
<evidence type="ECO:0000313" key="1">
    <source>
        <dbReference type="EMBL" id="SSZ29480.1"/>
    </source>
</evidence>